<reference evidence="1" key="1">
    <citation type="submission" date="2021-10" db="EMBL/GenBank/DDBJ databases">
        <authorList>
            <person name="Piombo E."/>
        </authorList>
    </citation>
    <scope>NUCLEOTIDE SEQUENCE</scope>
</reference>
<dbReference type="EMBL" id="CABFNQ020000692">
    <property type="protein sequence ID" value="CAH0023411.1"/>
    <property type="molecule type" value="Genomic_DNA"/>
</dbReference>
<accession>A0A9N9YLX7</accession>
<comment type="caution">
    <text evidence="1">The sequence shown here is derived from an EMBL/GenBank/DDBJ whole genome shotgun (WGS) entry which is preliminary data.</text>
</comment>
<sequence>MACALRCRVLSSHLFFSAYQRDLDEVSDFGTRDFDEASDLLTRSLLYGYPKHERVSKSRSVHWRFDDDADTAVQRAIGDHLKIKLPTPSEIHKKRVQKMVEWFKYPGMRFILKKKKKKKCKRDLDEVDDLDARDFDAPYDLEARHIEVLTARGDELELSDLVARKILENLGTEFFISSRAPENRHDFDEGYGLEVRDIGIDEECE</sequence>
<evidence type="ECO:0000313" key="2">
    <source>
        <dbReference type="Proteomes" id="UP000696573"/>
    </source>
</evidence>
<protein>
    <submittedName>
        <fullName evidence="1">Uncharacterized protein</fullName>
    </submittedName>
</protein>
<dbReference type="Proteomes" id="UP000696573">
    <property type="component" value="Unassembled WGS sequence"/>
</dbReference>
<keyword evidence="2" id="KW-1185">Reference proteome</keyword>
<name>A0A9N9YLX7_9HYPO</name>
<organism evidence="1 2">
    <name type="scientific">Clonostachys rhizophaga</name>
    <dbReference type="NCBI Taxonomy" id="160324"/>
    <lineage>
        <taxon>Eukaryota</taxon>
        <taxon>Fungi</taxon>
        <taxon>Dikarya</taxon>
        <taxon>Ascomycota</taxon>
        <taxon>Pezizomycotina</taxon>
        <taxon>Sordariomycetes</taxon>
        <taxon>Hypocreomycetidae</taxon>
        <taxon>Hypocreales</taxon>
        <taxon>Bionectriaceae</taxon>
        <taxon>Clonostachys</taxon>
    </lineage>
</organism>
<proteinExistence type="predicted"/>
<dbReference type="OrthoDB" id="5152192at2759"/>
<evidence type="ECO:0000313" key="1">
    <source>
        <dbReference type="EMBL" id="CAH0023411.1"/>
    </source>
</evidence>
<gene>
    <name evidence="1" type="ORF">CRHIZ90672A_00010855</name>
</gene>
<dbReference type="AlphaFoldDB" id="A0A9N9YLX7"/>